<feature type="domain" description="Glycosyl hydrolase family 36 N-terminal" evidence="6">
    <location>
        <begin position="23"/>
        <end position="252"/>
    </location>
</feature>
<dbReference type="InterPro" id="IPR050985">
    <property type="entry name" value="Alpha-glycosidase_related"/>
</dbReference>
<keyword evidence="3" id="KW-0378">Hydrolase</keyword>
<comment type="caution">
    <text evidence="7">The sequence shown here is derived from an EMBL/GenBank/DDBJ whole genome shotgun (WGS) entry which is preliminary data.</text>
</comment>
<evidence type="ECO:0000256" key="3">
    <source>
        <dbReference type="ARBA" id="ARBA00022801"/>
    </source>
</evidence>
<protein>
    <recommendedName>
        <fullName evidence="2">alpha-galactosidase</fullName>
        <ecNumber evidence="2">3.2.1.22</ecNumber>
    </recommendedName>
</protein>
<comment type="catalytic activity">
    <reaction evidence="1">
        <text>Hydrolysis of terminal, non-reducing alpha-D-galactose residues in alpha-D-galactosides, including galactose oligosaccharides, galactomannans and galactolipids.</text>
        <dbReference type="EC" id="3.2.1.22"/>
    </reaction>
</comment>
<proteinExistence type="predicted"/>
<dbReference type="InterPro" id="IPR013785">
    <property type="entry name" value="Aldolase_TIM"/>
</dbReference>
<dbReference type="PRINTS" id="PR00743">
    <property type="entry name" value="GLHYDRLASE36"/>
</dbReference>
<dbReference type="CDD" id="cd14791">
    <property type="entry name" value="GH36"/>
    <property type="match status" value="1"/>
</dbReference>
<dbReference type="Pfam" id="PF16875">
    <property type="entry name" value="Glyco_hydro_36N"/>
    <property type="match status" value="1"/>
</dbReference>
<evidence type="ECO:0000256" key="2">
    <source>
        <dbReference type="ARBA" id="ARBA00012755"/>
    </source>
</evidence>
<evidence type="ECO:0000259" key="6">
    <source>
        <dbReference type="Pfam" id="PF16875"/>
    </source>
</evidence>
<sequence length="713" mass="79539">MDYIKLDCLGTSLVIRAAIGAPPSILYWGPSLDHKMDPHTLQALAGQQGGPGASDVFIAGSMAMEASLGLLGPNGVVVHREGRDWDTRFDVVSHQHEGFRVTVTCMDSSTLVGLVYHIALDPSSGVLSFASQLTNYGEKSLEVNECATAVLPIPSHMTDLIGFSGRWAMEFQTERIKRFAGTYLRENRRGRTSHDHFPAVFLASASTTEMQGEVYGLHLGWSGNHRLRVDSLHDGRVFTGLGALLGPGEIRLEPGQSFEAPTIYAAYSNKGLSGISQRFHHLVRHTIVRKEVWKKPRPVHYNTWEAVYFDHDFDKLKGLADRAAHLGVERFVLDDGWFGSRRDDTSGLGDWFVSPEIYPKGLGPLISHVKGLGMEMGIWFEPEMVNPNSDLYRRHPDWVLQSLGHEQIPFRNQLVLDISRPEVSNYLYECLHQLLSHHAISYIKWDMNRDLNHPGDHRGYQRSHAQVLALYALLERLRKAHPHVEIESCASGGGRVDYGILAHTDRVWTSDSNDALDRQVIQRGASYFMPLEVLGAHVGPKHCHITGRTLSMAMRAGTALFGHMGLELNLLTEPQGELEELKAAIALYKRYRGLLHHGHLVRLETPVEIVAMGVISHDQHEALFSVALMTGFNERLAPRIFFAGLDPDKNYRLTLIWPQHMRRWSRGSILDTLDLTGAGARLSGKTLQEVGLGLPLTNPEQVLVFHLQGEGAV</sequence>
<keyword evidence="8" id="KW-1185">Reference proteome</keyword>
<dbReference type="PANTHER" id="PTHR43053:SF3">
    <property type="entry name" value="ALPHA-GALACTOSIDASE C-RELATED"/>
    <property type="match status" value="1"/>
</dbReference>
<dbReference type="PROSITE" id="PS00512">
    <property type="entry name" value="ALPHA_GALACTOSIDASE"/>
    <property type="match status" value="1"/>
</dbReference>
<dbReference type="Gene3D" id="3.20.20.70">
    <property type="entry name" value="Aldolase class I"/>
    <property type="match status" value="1"/>
</dbReference>
<dbReference type="Proteomes" id="UP001161064">
    <property type="component" value="Unassembled WGS sequence"/>
</dbReference>
<evidence type="ECO:0000256" key="4">
    <source>
        <dbReference type="ARBA" id="ARBA00023295"/>
    </source>
</evidence>
<feature type="domain" description="Glycosyl hydrolase family 36 C-terminal" evidence="5">
    <location>
        <begin position="611"/>
        <end position="707"/>
    </location>
</feature>
<evidence type="ECO:0000313" key="7">
    <source>
        <dbReference type="EMBL" id="GIU66466.1"/>
    </source>
</evidence>
<name>A0ABQ4PU10_9PROT</name>
<evidence type="ECO:0000259" key="5">
    <source>
        <dbReference type="Pfam" id="PF16874"/>
    </source>
</evidence>
<dbReference type="EMBL" id="BPFZ01000003">
    <property type="protein sequence ID" value="GIU66466.1"/>
    <property type="molecule type" value="Genomic_DNA"/>
</dbReference>
<gene>
    <name evidence="7" type="ORF">PsB1_0620</name>
</gene>
<evidence type="ECO:0000256" key="1">
    <source>
        <dbReference type="ARBA" id="ARBA00001255"/>
    </source>
</evidence>
<dbReference type="InterPro" id="IPR038417">
    <property type="entry name" value="Alpga-gal_N_sf"/>
</dbReference>
<dbReference type="SUPFAM" id="SSF51445">
    <property type="entry name" value="(Trans)glycosidases"/>
    <property type="match status" value="1"/>
</dbReference>
<dbReference type="InterPro" id="IPR031705">
    <property type="entry name" value="Glyco_hydro_36_C"/>
</dbReference>
<dbReference type="Gene3D" id="2.70.98.60">
    <property type="entry name" value="alpha-galactosidase from lactobacil brevis"/>
    <property type="match status" value="1"/>
</dbReference>
<accession>A0ABQ4PU10</accession>
<dbReference type="InterPro" id="IPR031704">
    <property type="entry name" value="Glyco_hydro_36_N"/>
</dbReference>
<reference evidence="7" key="2">
    <citation type="journal article" date="2023" name="ISME Commun">
        <title>Characterization of a bloom-associated alphaproteobacterial lineage, 'Candidatus Phycosocius': insights into freshwater algal-bacterial interactions.</title>
        <authorList>
            <person name="Tanabe Y."/>
            <person name="Yamaguchi H."/>
            <person name="Yoshida M."/>
            <person name="Kai A."/>
            <person name="Okazaki Y."/>
        </authorList>
    </citation>
    <scope>NUCLEOTIDE SEQUENCE</scope>
    <source>
        <strain evidence="7">BOTRYCO-1</strain>
    </source>
</reference>
<dbReference type="InterPro" id="IPR017853">
    <property type="entry name" value="GH"/>
</dbReference>
<dbReference type="Pfam" id="PF16874">
    <property type="entry name" value="Glyco_hydro_36C"/>
    <property type="match status" value="1"/>
</dbReference>
<dbReference type="Gene3D" id="2.60.40.1180">
    <property type="entry name" value="Golgi alpha-mannosidase II"/>
    <property type="match status" value="1"/>
</dbReference>
<organism evidence="7 8">
    <name type="scientific">Candidatus Phycosocius spiralis</name>
    <dbReference type="NCBI Taxonomy" id="2815099"/>
    <lineage>
        <taxon>Bacteria</taxon>
        <taxon>Pseudomonadati</taxon>
        <taxon>Pseudomonadota</taxon>
        <taxon>Alphaproteobacteria</taxon>
        <taxon>Caulobacterales</taxon>
        <taxon>Caulobacterales incertae sedis</taxon>
        <taxon>Candidatus Phycosocius</taxon>
    </lineage>
</organism>
<dbReference type="Pfam" id="PF02065">
    <property type="entry name" value="Melibiase"/>
    <property type="match status" value="1"/>
</dbReference>
<dbReference type="EC" id="3.2.1.22" evidence="2"/>
<reference evidence="7" key="1">
    <citation type="submission" date="2021-05" db="EMBL/GenBank/DDBJ databases">
        <authorList>
            <person name="Tanabe Y."/>
        </authorList>
    </citation>
    <scope>NUCLEOTIDE SEQUENCE</scope>
    <source>
        <strain evidence="7">BOTRYCO-1</strain>
    </source>
</reference>
<dbReference type="RefSeq" id="WP_284359013.1">
    <property type="nucleotide sequence ID" value="NZ_BPFZ01000003.1"/>
</dbReference>
<dbReference type="InterPro" id="IPR013780">
    <property type="entry name" value="Glyco_hydro_b"/>
</dbReference>
<dbReference type="InterPro" id="IPR002252">
    <property type="entry name" value="Glyco_hydro_36"/>
</dbReference>
<dbReference type="PANTHER" id="PTHR43053">
    <property type="entry name" value="GLYCOSIDASE FAMILY 31"/>
    <property type="match status" value="1"/>
</dbReference>
<keyword evidence="4" id="KW-0326">Glycosidase</keyword>
<dbReference type="InterPro" id="IPR000111">
    <property type="entry name" value="Glyco_hydro_27/36_CS"/>
</dbReference>
<evidence type="ECO:0000313" key="8">
    <source>
        <dbReference type="Proteomes" id="UP001161064"/>
    </source>
</evidence>